<feature type="transmembrane region" description="Helical" evidence="1">
    <location>
        <begin position="20"/>
        <end position="41"/>
    </location>
</feature>
<feature type="transmembrane region" description="Helical" evidence="1">
    <location>
        <begin position="66"/>
        <end position="88"/>
    </location>
</feature>
<protein>
    <submittedName>
        <fullName evidence="2">Uncharacterized protein</fullName>
    </submittedName>
</protein>
<sequence length="176" mass="19150">MYTHVKASLDGTSLGVDTFWLILGPYLIGLGFFLGVLVSGIRQPSLVHKARDYCDSASHFPSKASALVVALATTAVIIISVFVSVQLYRNRRRLGYDALHVTAAIRVILFGIVGFLGFVISAVYIINWDVGLEFDIILALVPNFGVVIFGSQADIMRAWIALLKRTVTPALRPLGT</sequence>
<dbReference type="Proteomes" id="UP000218334">
    <property type="component" value="Unassembled WGS sequence"/>
</dbReference>
<feature type="transmembrane region" description="Helical" evidence="1">
    <location>
        <begin position="136"/>
        <end position="155"/>
    </location>
</feature>
<evidence type="ECO:0000256" key="1">
    <source>
        <dbReference type="SAM" id="Phobius"/>
    </source>
</evidence>
<keyword evidence="1" id="KW-0472">Membrane</keyword>
<accession>A0A2H3CB10</accession>
<evidence type="ECO:0000313" key="2">
    <source>
        <dbReference type="EMBL" id="PBK72476.1"/>
    </source>
</evidence>
<evidence type="ECO:0000313" key="3">
    <source>
        <dbReference type="Proteomes" id="UP000218334"/>
    </source>
</evidence>
<name>A0A2H3CB10_9AGAR</name>
<keyword evidence="1" id="KW-1133">Transmembrane helix</keyword>
<gene>
    <name evidence="2" type="ORF">ARMSODRAFT_954181</name>
</gene>
<organism evidence="2 3">
    <name type="scientific">Armillaria solidipes</name>
    <dbReference type="NCBI Taxonomy" id="1076256"/>
    <lineage>
        <taxon>Eukaryota</taxon>
        <taxon>Fungi</taxon>
        <taxon>Dikarya</taxon>
        <taxon>Basidiomycota</taxon>
        <taxon>Agaricomycotina</taxon>
        <taxon>Agaricomycetes</taxon>
        <taxon>Agaricomycetidae</taxon>
        <taxon>Agaricales</taxon>
        <taxon>Marasmiineae</taxon>
        <taxon>Physalacriaceae</taxon>
        <taxon>Armillaria</taxon>
    </lineage>
</organism>
<dbReference type="AlphaFoldDB" id="A0A2H3CB10"/>
<dbReference type="STRING" id="1076256.A0A2H3CB10"/>
<proteinExistence type="predicted"/>
<feature type="transmembrane region" description="Helical" evidence="1">
    <location>
        <begin position="100"/>
        <end position="124"/>
    </location>
</feature>
<keyword evidence="3" id="KW-1185">Reference proteome</keyword>
<dbReference type="EMBL" id="KZ293422">
    <property type="protein sequence ID" value="PBK72476.1"/>
    <property type="molecule type" value="Genomic_DNA"/>
</dbReference>
<reference evidence="3" key="1">
    <citation type="journal article" date="2017" name="Nat. Ecol. Evol.">
        <title>Genome expansion and lineage-specific genetic innovations in the forest pathogenic fungi Armillaria.</title>
        <authorList>
            <person name="Sipos G."/>
            <person name="Prasanna A.N."/>
            <person name="Walter M.C."/>
            <person name="O'Connor E."/>
            <person name="Balint B."/>
            <person name="Krizsan K."/>
            <person name="Kiss B."/>
            <person name="Hess J."/>
            <person name="Varga T."/>
            <person name="Slot J."/>
            <person name="Riley R."/>
            <person name="Boka B."/>
            <person name="Rigling D."/>
            <person name="Barry K."/>
            <person name="Lee J."/>
            <person name="Mihaltcheva S."/>
            <person name="LaButti K."/>
            <person name="Lipzen A."/>
            <person name="Waldron R."/>
            <person name="Moloney N.M."/>
            <person name="Sperisen C."/>
            <person name="Kredics L."/>
            <person name="Vagvoelgyi C."/>
            <person name="Patrignani A."/>
            <person name="Fitzpatrick D."/>
            <person name="Nagy I."/>
            <person name="Doyle S."/>
            <person name="Anderson J.B."/>
            <person name="Grigoriev I.V."/>
            <person name="Gueldener U."/>
            <person name="Muensterkoetter M."/>
            <person name="Nagy L.G."/>
        </authorList>
    </citation>
    <scope>NUCLEOTIDE SEQUENCE [LARGE SCALE GENOMIC DNA]</scope>
    <source>
        <strain evidence="3">28-4</strain>
    </source>
</reference>
<keyword evidence="1" id="KW-0812">Transmembrane</keyword>